<evidence type="ECO:0000256" key="5">
    <source>
        <dbReference type="ARBA" id="ARBA00022989"/>
    </source>
</evidence>
<dbReference type="InterPro" id="IPR051474">
    <property type="entry name" value="Anti-sigma-K/W_factor"/>
</dbReference>
<comment type="caution">
    <text evidence="11">The sequence shown here is derived from an EMBL/GenBank/DDBJ whole genome shotgun (WGS) entry which is preliminary data.</text>
</comment>
<dbReference type="InterPro" id="IPR018764">
    <property type="entry name" value="RskA_C"/>
</dbReference>
<dbReference type="InterPro" id="IPR041916">
    <property type="entry name" value="Anti_sigma_zinc_sf"/>
</dbReference>
<dbReference type="OrthoDB" id="150293at2"/>
<feature type="transmembrane region" description="Helical" evidence="9">
    <location>
        <begin position="96"/>
        <end position="118"/>
    </location>
</feature>
<dbReference type="GO" id="GO:0016989">
    <property type="term" value="F:sigma factor antagonist activity"/>
    <property type="evidence" value="ECO:0007669"/>
    <property type="project" value="TreeGrafter"/>
</dbReference>
<dbReference type="PANTHER" id="PTHR37461">
    <property type="entry name" value="ANTI-SIGMA-K FACTOR RSKA"/>
    <property type="match status" value="1"/>
</dbReference>
<comment type="subcellular location">
    <subcellularLocation>
        <location evidence="2">Cell membrane</location>
    </subcellularLocation>
    <subcellularLocation>
        <location evidence="1">Membrane</location>
        <topology evidence="1">Single-pass membrane protein</topology>
    </subcellularLocation>
</comment>
<evidence type="ECO:0000256" key="8">
    <source>
        <dbReference type="ARBA" id="ARBA00030803"/>
    </source>
</evidence>
<evidence type="ECO:0000256" key="1">
    <source>
        <dbReference type="ARBA" id="ARBA00004167"/>
    </source>
</evidence>
<dbReference type="GO" id="GO:0005886">
    <property type="term" value="C:plasma membrane"/>
    <property type="evidence" value="ECO:0007669"/>
    <property type="project" value="UniProtKB-SubCell"/>
</dbReference>
<evidence type="ECO:0000256" key="4">
    <source>
        <dbReference type="ARBA" id="ARBA00022692"/>
    </source>
</evidence>
<evidence type="ECO:0000256" key="2">
    <source>
        <dbReference type="ARBA" id="ARBA00004236"/>
    </source>
</evidence>
<keyword evidence="3" id="KW-1003">Cell membrane</keyword>
<dbReference type="Gene3D" id="1.10.10.1320">
    <property type="entry name" value="Anti-sigma factor, zinc-finger domain"/>
    <property type="match status" value="1"/>
</dbReference>
<accession>A0A178M6S2</accession>
<proteinExistence type="predicted"/>
<dbReference type="Proteomes" id="UP000078287">
    <property type="component" value="Unassembled WGS sequence"/>
</dbReference>
<dbReference type="AlphaFoldDB" id="A0A178M6S2"/>
<dbReference type="STRING" id="1707952.A6A03_18600"/>
<evidence type="ECO:0000256" key="3">
    <source>
        <dbReference type="ARBA" id="ARBA00022475"/>
    </source>
</evidence>
<keyword evidence="5 9" id="KW-1133">Transmembrane helix</keyword>
<protein>
    <recommendedName>
        <fullName evidence="8">Regulator of SigK</fullName>
    </recommendedName>
    <alternativeName>
        <fullName evidence="7">Sigma-K anti-sigma factor RskA</fullName>
    </alternativeName>
</protein>
<evidence type="ECO:0000313" key="12">
    <source>
        <dbReference type="Proteomes" id="UP000078287"/>
    </source>
</evidence>
<dbReference type="EMBL" id="LWQS01000081">
    <property type="protein sequence ID" value="OAN43197.1"/>
    <property type="molecule type" value="Genomic_DNA"/>
</dbReference>
<feature type="domain" description="Anti-sigma K factor RskA C-terminal" evidence="10">
    <location>
        <begin position="112"/>
        <end position="253"/>
    </location>
</feature>
<evidence type="ECO:0000256" key="7">
    <source>
        <dbReference type="ARBA" id="ARBA00029829"/>
    </source>
</evidence>
<gene>
    <name evidence="11" type="ORF">A6A03_18600</name>
</gene>
<dbReference type="GO" id="GO:0006417">
    <property type="term" value="P:regulation of translation"/>
    <property type="evidence" value="ECO:0007669"/>
    <property type="project" value="TreeGrafter"/>
</dbReference>
<dbReference type="RefSeq" id="WP_066790221.1">
    <property type="nucleotide sequence ID" value="NZ_LWQS01000081.1"/>
</dbReference>
<sequence length="261" mass="27465">MDSSPEQPEEITNLLVAYALDALDPAERARVQRLLAERPELQQTLTELRASANLLPYGLDRPTLPPEWRQRTLDYALGRRSRMAEPSLAQQPVHRWRVWVAALGGISTVLFIVLLVMLGATGSLRSELAVVTQQRDQAQSLAATAQASAQQLAAVLTNPAPLATLTGEAGQGAVFRDAAGRLVLIAVLPPLADNQVYQLWLIENGAAPVSGGVFTVDAGGYGLMALPADSARSGTTLAITAEPAPGSPGPTGAILIAGQVI</sequence>
<reference evidence="11 12" key="1">
    <citation type="submission" date="2016-04" db="EMBL/GenBank/DDBJ databases">
        <title>Chloroflexus islandicus sp. nov., a thermophilic filamentous anoxygenic phototrophic bacterium from geyser Strokkur (Iceland).</title>
        <authorList>
            <person name="Gaisin V.A."/>
            <person name="Kalashnikov A.M."/>
            <person name="Sukhacheva M.V."/>
            <person name="Grouzdev D.S."/>
            <person name="Ivanov T.M."/>
            <person name="Kuznetsov B."/>
            <person name="Gorlenko V.M."/>
        </authorList>
    </citation>
    <scope>NUCLEOTIDE SEQUENCE [LARGE SCALE GENOMIC DNA]</scope>
    <source>
        <strain evidence="12">isl-2</strain>
    </source>
</reference>
<keyword evidence="4 9" id="KW-0812">Transmembrane</keyword>
<evidence type="ECO:0000256" key="6">
    <source>
        <dbReference type="ARBA" id="ARBA00023136"/>
    </source>
</evidence>
<name>A0A178M6S2_9CHLR</name>
<evidence type="ECO:0000256" key="9">
    <source>
        <dbReference type="SAM" id="Phobius"/>
    </source>
</evidence>
<evidence type="ECO:0000313" key="11">
    <source>
        <dbReference type="EMBL" id="OAN43197.1"/>
    </source>
</evidence>
<dbReference type="Pfam" id="PF10099">
    <property type="entry name" value="RskA_C"/>
    <property type="match status" value="1"/>
</dbReference>
<organism evidence="11 12">
    <name type="scientific">Chloroflexus islandicus</name>
    <dbReference type="NCBI Taxonomy" id="1707952"/>
    <lineage>
        <taxon>Bacteria</taxon>
        <taxon>Bacillati</taxon>
        <taxon>Chloroflexota</taxon>
        <taxon>Chloroflexia</taxon>
        <taxon>Chloroflexales</taxon>
        <taxon>Chloroflexineae</taxon>
        <taxon>Chloroflexaceae</taxon>
        <taxon>Chloroflexus</taxon>
    </lineage>
</organism>
<evidence type="ECO:0000259" key="10">
    <source>
        <dbReference type="Pfam" id="PF10099"/>
    </source>
</evidence>
<keyword evidence="12" id="KW-1185">Reference proteome</keyword>
<dbReference type="PANTHER" id="PTHR37461:SF1">
    <property type="entry name" value="ANTI-SIGMA-K FACTOR RSKA"/>
    <property type="match status" value="1"/>
</dbReference>
<keyword evidence="6 9" id="KW-0472">Membrane</keyword>